<evidence type="ECO:0000256" key="1">
    <source>
        <dbReference type="SAM" id="MobiDB-lite"/>
    </source>
</evidence>
<accession>A0AAD2FJ33</accession>
<name>A0AAD2FJ33_9STRA</name>
<evidence type="ECO:0000259" key="2">
    <source>
        <dbReference type="Pfam" id="PF20710"/>
    </source>
</evidence>
<proteinExistence type="predicted"/>
<protein>
    <recommendedName>
        <fullName evidence="2">DUF6824 domain-containing protein</fullName>
    </recommendedName>
</protein>
<evidence type="ECO:0000313" key="4">
    <source>
        <dbReference type="Proteomes" id="UP001295423"/>
    </source>
</evidence>
<dbReference type="AlphaFoldDB" id="A0AAD2FJ33"/>
<organism evidence="3 4">
    <name type="scientific">Cylindrotheca closterium</name>
    <dbReference type="NCBI Taxonomy" id="2856"/>
    <lineage>
        <taxon>Eukaryota</taxon>
        <taxon>Sar</taxon>
        <taxon>Stramenopiles</taxon>
        <taxon>Ochrophyta</taxon>
        <taxon>Bacillariophyta</taxon>
        <taxon>Bacillariophyceae</taxon>
        <taxon>Bacillariophycidae</taxon>
        <taxon>Bacillariales</taxon>
        <taxon>Bacillariaceae</taxon>
        <taxon>Cylindrotheca</taxon>
    </lineage>
</organism>
<dbReference type="Pfam" id="PF20710">
    <property type="entry name" value="DUF6824"/>
    <property type="match status" value="1"/>
</dbReference>
<keyword evidence="4" id="KW-1185">Reference proteome</keyword>
<gene>
    <name evidence="3" type="ORF">CYCCA115_LOCUS8361</name>
</gene>
<feature type="domain" description="DUF6824" evidence="2">
    <location>
        <begin position="8"/>
        <end position="90"/>
    </location>
</feature>
<dbReference type="SUPFAM" id="SSF52047">
    <property type="entry name" value="RNI-like"/>
    <property type="match status" value="1"/>
</dbReference>
<dbReference type="InterPro" id="IPR049227">
    <property type="entry name" value="DUF6824"/>
</dbReference>
<reference evidence="3" key="1">
    <citation type="submission" date="2023-08" db="EMBL/GenBank/DDBJ databases">
        <authorList>
            <person name="Audoor S."/>
            <person name="Bilcke G."/>
        </authorList>
    </citation>
    <scope>NUCLEOTIDE SEQUENCE</scope>
</reference>
<dbReference type="EMBL" id="CAKOGP040001113">
    <property type="protein sequence ID" value="CAJ1943281.1"/>
    <property type="molecule type" value="Genomic_DNA"/>
</dbReference>
<comment type="caution">
    <text evidence="3">The sequence shown here is derived from an EMBL/GenBank/DDBJ whole genome shotgun (WGS) entry which is preliminary data.</text>
</comment>
<feature type="compositionally biased region" description="Basic and acidic residues" evidence="1">
    <location>
        <begin position="422"/>
        <end position="436"/>
    </location>
</feature>
<sequence length="447" mass="50556">MTLPTRNDVMATRGLCANQHPGNQYFTQLVRDRLDEYINTNRRARRPIIEAIVSRVQATGGRFLRYVGNGDWLEITNKDAVSKTSHYFRDEARRLRTSCFSNWPNWKVDQLCSTLRATSTMKDLDIKFFGRTNFEKLIRALMENQSLEKLTMNLTRCQDSPTAEAMVSTLCLAISSHPELASVTILVPESLGEVSTTAIIDLIRGSSTLQELRVVDSTSLSTAVAPATTPQHNRDYASELMQVLGENRHLKILAIPRNIAGGLIRFSDFMNFIWNHPRIESASLLGMDEKETAEADLKEVTAFSHRIVPLVWEIDSKMANRCQESVCQLLEAHPEILIKPARTTPFCNTLPPRLQLLADFHRGGRYLLQQPDLLLSVWPHNVMIAERVVNPDVIFEFLKQGPFFAGRMGVEVQGSEPPSPQNKKEFDNSRKRKSDEMVNADLADAMD</sequence>
<evidence type="ECO:0000313" key="3">
    <source>
        <dbReference type="EMBL" id="CAJ1943281.1"/>
    </source>
</evidence>
<feature type="region of interest" description="Disordered" evidence="1">
    <location>
        <begin position="410"/>
        <end position="447"/>
    </location>
</feature>
<dbReference type="Proteomes" id="UP001295423">
    <property type="component" value="Unassembled WGS sequence"/>
</dbReference>